<evidence type="ECO:0000313" key="2">
    <source>
        <dbReference type="Proteomes" id="UP000254589"/>
    </source>
</evidence>
<sequence>MSVVTETALRQLAPAVVVPPGCWNPHMPTHTPLKIPVGVPEGDGADCQRLPLQCDAAISVAAGLYHASAGEDWQCQRTGTVPWPALDKEPRS</sequence>
<name>A0AAJ5D345_PANPU</name>
<proteinExistence type="predicted"/>
<dbReference type="EMBL" id="UGSJ01000002">
    <property type="protein sequence ID" value="SUD95637.1"/>
    <property type="molecule type" value="Genomic_DNA"/>
</dbReference>
<protein>
    <submittedName>
        <fullName evidence="1">Uncharacterized protein</fullName>
    </submittedName>
</protein>
<evidence type="ECO:0000313" key="1">
    <source>
        <dbReference type="EMBL" id="SUD95637.1"/>
    </source>
</evidence>
<organism evidence="1 2">
    <name type="scientific">Pandoraea pulmonicola</name>
    <dbReference type="NCBI Taxonomy" id="93221"/>
    <lineage>
        <taxon>Bacteria</taxon>
        <taxon>Pseudomonadati</taxon>
        <taxon>Pseudomonadota</taxon>
        <taxon>Betaproteobacteria</taxon>
        <taxon>Burkholderiales</taxon>
        <taxon>Burkholderiaceae</taxon>
        <taxon>Pandoraea</taxon>
    </lineage>
</organism>
<dbReference type="Proteomes" id="UP000254589">
    <property type="component" value="Unassembled WGS sequence"/>
</dbReference>
<comment type="caution">
    <text evidence="1">The sequence shown here is derived from an EMBL/GenBank/DDBJ whole genome shotgun (WGS) entry which is preliminary data.</text>
</comment>
<gene>
    <name evidence="1" type="ORF">NCTC13159_05109</name>
</gene>
<accession>A0AAJ5D345</accession>
<reference evidence="1 2" key="1">
    <citation type="submission" date="2018-06" db="EMBL/GenBank/DDBJ databases">
        <authorList>
            <consortium name="Pathogen Informatics"/>
            <person name="Doyle S."/>
        </authorList>
    </citation>
    <scope>NUCLEOTIDE SEQUENCE [LARGE SCALE GENOMIC DNA]</scope>
    <source>
        <strain evidence="1 2">NCTC13159</strain>
    </source>
</reference>
<dbReference type="AlphaFoldDB" id="A0AAJ5D345"/>